<sequence length="136" mass="15293">MANVTPLPARQAPPRVQTDRAGFGELRAELHKRSYDLDLVELWAELPHAERRMLLKSADLRQDSTLQISQLNKRERESLRGAIHRMSNYATQLKGRLHGNRPHPSRELASHAIAALKEGNAQAAHHWLSMIEGGVA</sequence>
<evidence type="ECO:0000313" key="1">
    <source>
        <dbReference type="EMBL" id="WQH11838.1"/>
    </source>
</evidence>
<name>A0ABZ0YJC1_9GAMM</name>
<reference evidence="1 2" key="1">
    <citation type="submission" date="2023-11" db="EMBL/GenBank/DDBJ databases">
        <title>MicrobeMod: A computational toolkit for identifying prokaryotic methylation and restriction-modification with nanopore sequencing.</title>
        <authorList>
            <person name="Crits-Christoph A."/>
            <person name="Kang S.C."/>
            <person name="Lee H."/>
            <person name="Ostrov N."/>
        </authorList>
    </citation>
    <scope>NUCLEOTIDE SEQUENCE [LARGE SCALE GENOMIC DNA]</scope>
    <source>
        <strain evidence="1 2">ATCC BAA-805</strain>
    </source>
</reference>
<proteinExistence type="predicted"/>
<organism evidence="1 2">
    <name type="scientific">Vreelandella neptunia</name>
    <dbReference type="NCBI Taxonomy" id="115551"/>
    <lineage>
        <taxon>Bacteria</taxon>
        <taxon>Pseudomonadati</taxon>
        <taxon>Pseudomonadota</taxon>
        <taxon>Gammaproteobacteria</taxon>
        <taxon>Oceanospirillales</taxon>
        <taxon>Halomonadaceae</taxon>
        <taxon>Vreelandella</taxon>
    </lineage>
</organism>
<protein>
    <submittedName>
        <fullName evidence="1">Uncharacterized protein</fullName>
    </submittedName>
</protein>
<accession>A0ABZ0YJC1</accession>
<evidence type="ECO:0000313" key="2">
    <source>
        <dbReference type="Proteomes" id="UP001324794"/>
    </source>
</evidence>
<dbReference type="RefSeq" id="WP_223288932.1">
    <property type="nucleotide sequence ID" value="NZ_CP140255.1"/>
</dbReference>
<keyword evidence="2" id="KW-1185">Reference proteome</keyword>
<dbReference type="Proteomes" id="UP001324794">
    <property type="component" value="Chromosome"/>
</dbReference>
<dbReference type="EMBL" id="CP140255">
    <property type="protein sequence ID" value="WQH11838.1"/>
    <property type="molecule type" value="Genomic_DNA"/>
</dbReference>
<gene>
    <name evidence="1" type="ORF">SR894_17000</name>
</gene>